<organism evidence="1 2">
    <name type="scientific">Nostoc linckia z8</name>
    <dbReference type="NCBI Taxonomy" id="1628746"/>
    <lineage>
        <taxon>Bacteria</taxon>
        <taxon>Bacillati</taxon>
        <taxon>Cyanobacteriota</taxon>
        <taxon>Cyanophyceae</taxon>
        <taxon>Nostocales</taxon>
        <taxon>Nostocaceae</taxon>
        <taxon>Nostoc</taxon>
    </lineage>
</organism>
<sequence>MEAAFECNYVSVKRESVFVEVTLNMLLLLVKKRQLKEQNRLILPLCRCQEKPSFRTLGAA</sequence>
<reference evidence="1 2" key="1">
    <citation type="submission" date="2015-02" db="EMBL/GenBank/DDBJ databases">
        <title>Nostoc linckia genome annotation.</title>
        <authorList>
            <person name="Zhou Z."/>
        </authorList>
    </citation>
    <scope>NUCLEOTIDE SEQUENCE [LARGE SCALE GENOMIC DNA]</scope>
    <source>
        <strain evidence="2">z8</strain>
    </source>
</reference>
<proteinExistence type="predicted"/>
<name>A0A9Q5ZCZ5_NOSLI</name>
<gene>
    <name evidence="1" type="ORF">VF08_12185</name>
</gene>
<protein>
    <submittedName>
        <fullName evidence="1">Uncharacterized protein</fullName>
    </submittedName>
</protein>
<evidence type="ECO:0000313" key="2">
    <source>
        <dbReference type="Proteomes" id="UP000222310"/>
    </source>
</evidence>
<evidence type="ECO:0000313" key="1">
    <source>
        <dbReference type="EMBL" id="PHK04178.1"/>
    </source>
</evidence>
<accession>A0A9Q5ZCZ5</accession>
<dbReference type="Proteomes" id="UP000222310">
    <property type="component" value="Unassembled WGS sequence"/>
</dbReference>
<dbReference type="EMBL" id="LAHD01000028">
    <property type="protein sequence ID" value="PHK04178.1"/>
    <property type="molecule type" value="Genomic_DNA"/>
</dbReference>
<comment type="caution">
    <text evidence="1">The sequence shown here is derived from an EMBL/GenBank/DDBJ whole genome shotgun (WGS) entry which is preliminary data.</text>
</comment>
<dbReference type="AlphaFoldDB" id="A0A9Q5ZCZ5"/>